<dbReference type="Pfam" id="PF19650">
    <property type="entry name" value="DUF6153"/>
    <property type="match status" value="1"/>
</dbReference>
<dbReference type="EMBL" id="CP022753">
    <property type="protein sequence ID" value="ASU83820.1"/>
    <property type="molecule type" value="Genomic_DNA"/>
</dbReference>
<feature type="compositionally biased region" description="Low complexity" evidence="1">
    <location>
        <begin position="43"/>
        <end position="58"/>
    </location>
</feature>
<dbReference type="InterPro" id="IPR046151">
    <property type="entry name" value="DUF6153"/>
</dbReference>
<dbReference type="RefSeq" id="WP_017618882.1">
    <property type="nucleotide sequence ID" value="NZ_ANBG01000200.1"/>
</dbReference>
<gene>
    <name evidence="2" type="ORF">CDO52_14430</name>
</gene>
<dbReference type="Proteomes" id="UP000215005">
    <property type="component" value="Chromosome"/>
</dbReference>
<organism evidence="2 3">
    <name type="scientific">Nocardiopsis gilva YIM 90087</name>
    <dbReference type="NCBI Taxonomy" id="1235441"/>
    <lineage>
        <taxon>Bacteria</taxon>
        <taxon>Bacillati</taxon>
        <taxon>Actinomycetota</taxon>
        <taxon>Actinomycetes</taxon>
        <taxon>Streptosporangiales</taxon>
        <taxon>Nocardiopsidaceae</taxon>
        <taxon>Nocardiopsis</taxon>
    </lineage>
</organism>
<evidence type="ECO:0000313" key="3">
    <source>
        <dbReference type="Proteomes" id="UP000215005"/>
    </source>
</evidence>
<feature type="region of interest" description="Disordered" evidence="1">
    <location>
        <begin position="43"/>
        <end position="81"/>
    </location>
</feature>
<name>A0A223S6R4_9ACTN</name>
<keyword evidence="3" id="KW-1185">Reference proteome</keyword>
<evidence type="ECO:0000313" key="2">
    <source>
        <dbReference type="EMBL" id="ASU83820.1"/>
    </source>
</evidence>
<dbReference type="KEGG" id="ngv:CDO52_14430"/>
<protein>
    <submittedName>
        <fullName evidence="2">Uncharacterized protein</fullName>
    </submittedName>
</protein>
<reference evidence="2 3" key="1">
    <citation type="submission" date="2017-08" db="EMBL/GenBank/DDBJ databases">
        <title>The complete genome sequence of Nocardiopsis gilva YIM 90087.</title>
        <authorList>
            <person name="Yin M."/>
            <person name="Tang S."/>
        </authorList>
    </citation>
    <scope>NUCLEOTIDE SEQUENCE [LARGE SCALE GENOMIC DNA]</scope>
    <source>
        <strain evidence="2 3">YIM 90087</strain>
    </source>
</reference>
<dbReference type="AlphaFoldDB" id="A0A223S6R4"/>
<evidence type="ECO:0000256" key="1">
    <source>
        <dbReference type="SAM" id="MobiDB-lite"/>
    </source>
</evidence>
<sequence>MPQTGSQTRRTGLALGILALLVACVFAAHHEFLLPEHTVHTAASAVSTPSAAATETAPGLDTPNSGTETVSARSCDSSDSGGCLTAPAALPLPAPALARYILLPPPAPTPGGVSAPPAGTAERAPPDLAELSILRI</sequence>
<accession>A0A223S6R4</accession>
<proteinExistence type="predicted"/>
<feature type="compositionally biased region" description="Polar residues" evidence="1">
    <location>
        <begin position="62"/>
        <end position="80"/>
    </location>
</feature>